<dbReference type="Pfam" id="PF22352">
    <property type="entry name" value="K319L-like_PKD"/>
    <property type="match status" value="1"/>
</dbReference>
<evidence type="ECO:0000313" key="2">
    <source>
        <dbReference type="EMBL" id="SFC23392.1"/>
    </source>
</evidence>
<reference evidence="3 4" key="1">
    <citation type="submission" date="2016-11" db="EMBL/GenBank/DDBJ databases">
        <authorList>
            <person name="Varghese N."/>
            <person name="Submissions S."/>
        </authorList>
    </citation>
    <scope>NUCLEOTIDE SEQUENCE [LARGE SCALE GENOMIC DNA]</scope>
    <source>
        <strain evidence="3 4">CGMCC 1.12174</strain>
        <strain evidence="2 5">DSM 26351</strain>
    </source>
</reference>
<organism evidence="3 4">
    <name type="scientific">Flagellimonas taeanensis</name>
    <dbReference type="NCBI Taxonomy" id="1005926"/>
    <lineage>
        <taxon>Bacteria</taxon>
        <taxon>Pseudomonadati</taxon>
        <taxon>Bacteroidota</taxon>
        <taxon>Flavobacteriia</taxon>
        <taxon>Flavobacteriales</taxon>
        <taxon>Flavobacteriaceae</taxon>
        <taxon>Flagellimonas</taxon>
    </lineage>
</organism>
<proteinExistence type="predicted"/>
<dbReference type="Proteomes" id="UP000198940">
    <property type="component" value="Unassembled WGS sequence"/>
</dbReference>
<protein>
    <recommendedName>
        <fullName evidence="6">Right handed beta helix region</fullName>
    </recommendedName>
</protein>
<keyword evidence="5" id="KW-1185">Reference proteome</keyword>
<evidence type="ECO:0000313" key="5">
    <source>
        <dbReference type="Proteomes" id="UP000198940"/>
    </source>
</evidence>
<keyword evidence="1" id="KW-0732">Signal</keyword>
<evidence type="ECO:0008006" key="6">
    <source>
        <dbReference type="Google" id="ProtNLM"/>
    </source>
</evidence>
<dbReference type="EMBL" id="FOKU01000007">
    <property type="protein sequence ID" value="SFC23392.1"/>
    <property type="molecule type" value="Genomic_DNA"/>
</dbReference>
<comment type="caution">
    <text evidence="3">The sequence shown here is derived from an EMBL/GenBank/DDBJ whole genome shotgun (WGS) entry which is preliminary data.</text>
</comment>
<accession>A0A1M6UUN6</accession>
<feature type="chain" id="PRO_5009921459" description="Right handed beta helix region" evidence="1">
    <location>
        <begin position="21"/>
        <end position="685"/>
    </location>
</feature>
<dbReference type="InterPro" id="IPR013783">
    <property type="entry name" value="Ig-like_fold"/>
</dbReference>
<evidence type="ECO:0000313" key="3">
    <source>
        <dbReference type="EMBL" id="SHK72884.1"/>
    </source>
</evidence>
<feature type="signal peptide" evidence="1">
    <location>
        <begin position="1"/>
        <end position="20"/>
    </location>
</feature>
<sequence>MKKSKIYLLGIIAAILTLFSCDKDNDASISNPLTANAGEDKQTTVGVSITLDGSASKDLEGEAFEYYWNLKSKPAGSTYNLKDAQTATPDFTANTVGTYIVELEIRKDNWKDKDEVQIVVSEVATQEMVIISEDINADIILYDIFPEDPTKVDYLITKPIKSTAKLTIDPGVRVAFSANAALTIASTGTFISVGEVEEEKRVYLEGQNAIPGFWTGIQLQSGNDQNIMKYTVVNHAGGQSELYDTKAALWMDDFSKLRIENSVFKDNDGLQLYAKPEAHFNSFVTNYFLAVEEIGHAIAVPAHEVENITPGNQFWNGDIAVTTTFLDNGETINWGQYFYTLLEDLKVINGTTLQLPQYVNIRVSQDKQIALMNGGAINATGADGKWVEFKGVENVPGYWKGIFIQHSGNNPSVFKYAVVQNAGSSPLAGDQPASIHLGPYGVASIDYSNINFGGGDGIEATSEGASITSFVQNQIRGQAGYPMAVSTKNVSVIDHDTWFSNNGIAKVRVDGNYPIASDEETFWPGFMFIDMSYHIKGLGKDLVVWSGLKLAEGVIIEMENESRIVVEDANGRQGYINAIGSADKHIVIKNTDEIAGSWYGITFSNLNTSNHFDFVEVLHGGKKVANSFSANITIDNSPEGKLTISNSIIGQSGQHGISVFNTQRGNLVDSNITYLDIPESTVYIW</sequence>
<dbReference type="EMBL" id="FRAT01000004">
    <property type="protein sequence ID" value="SHK72884.1"/>
    <property type="molecule type" value="Genomic_DNA"/>
</dbReference>
<evidence type="ECO:0000256" key="1">
    <source>
        <dbReference type="SAM" id="SignalP"/>
    </source>
</evidence>
<dbReference type="Proteomes" id="UP000184031">
    <property type="component" value="Unassembled WGS sequence"/>
</dbReference>
<gene>
    <name evidence="2" type="ORF">SAMN04487891_107224</name>
    <name evidence="3" type="ORF">SAMN05216293_1781</name>
</gene>
<dbReference type="STRING" id="1055723.SAMN05216293_1781"/>
<dbReference type="OrthoDB" id="1466733at2"/>
<name>A0A1M6UUN6_9FLAO</name>
<dbReference type="AlphaFoldDB" id="A0A1M6UUN6"/>
<dbReference type="RefSeq" id="WP_072878973.1">
    <property type="nucleotide sequence ID" value="NZ_FOKU01000007.1"/>
</dbReference>
<dbReference type="Gene3D" id="2.60.40.10">
    <property type="entry name" value="Immunoglobulins"/>
    <property type="match status" value="1"/>
</dbReference>
<dbReference type="PROSITE" id="PS51257">
    <property type="entry name" value="PROKAR_LIPOPROTEIN"/>
    <property type="match status" value="1"/>
</dbReference>
<evidence type="ECO:0000313" key="4">
    <source>
        <dbReference type="Proteomes" id="UP000184031"/>
    </source>
</evidence>